<keyword evidence="2" id="KW-0472">Membrane</keyword>
<evidence type="ECO:0008006" key="5">
    <source>
        <dbReference type="Google" id="ProtNLM"/>
    </source>
</evidence>
<proteinExistence type="predicted"/>
<keyword evidence="2" id="KW-1133">Transmembrane helix</keyword>
<protein>
    <recommendedName>
        <fullName evidence="5">PH domain-containing protein</fullName>
    </recommendedName>
</protein>
<evidence type="ECO:0000256" key="1">
    <source>
        <dbReference type="SAM" id="MobiDB-lite"/>
    </source>
</evidence>
<feature type="transmembrane region" description="Helical" evidence="2">
    <location>
        <begin position="14"/>
        <end position="32"/>
    </location>
</feature>
<reference evidence="3" key="1">
    <citation type="journal article" date="2014" name="Int. J. Syst. Evol. Microbiol.">
        <title>Complete genome sequence of Corynebacterium casei LMG S-19264T (=DSM 44701T), isolated from a smear-ripened cheese.</title>
        <authorList>
            <consortium name="US DOE Joint Genome Institute (JGI-PGF)"/>
            <person name="Walter F."/>
            <person name="Albersmeier A."/>
            <person name="Kalinowski J."/>
            <person name="Ruckert C."/>
        </authorList>
    </citation>
    <scope>NUCLEOTIDE SEQUENCE</scope>
    <source>
        <strain evidence="3">NBRC 112290</strain>
    </source>
</reference>
<evidence type="ECO:0000313" key="4">
    <source>
        <dbReference type="Proteomes" id="UP001157161"/>
    </source>
</evidence>
<evidence type="ECO:0000256" key="2">
    <source>
        <dbReference type="SAM" id="Phobius"/>
    </source>
</evidence>
<keyword evidence="2" id="KW-0812">Transmembrane</keyword>
<dbReference type="EMBL" id="BSUM01000001">
    <property type="protein sequence ID" value="GMA30115.1"/>
    <property type="molecule type" value="Genomic_DNA"/>
</dbReference>
<gene>
    <name evidence="3" type="ORF">GCM10025875_01070</name>
</gene>
<evidence type="ECO:0000313" key="3">
    <source>
        <dbReference type="EMBL" id="GMA30115.1"/>
    </source>
</evidence>
<dbReference type="AlphaFoldDB" id="A0AA37UJ68"/>
<dbReference type="RefSeq" id="WP_284248566.1">
    <property type="nucleotide sequence ID" value="NZ_BSUM01000001.1"/>
</dbReference>
<sequence>MSEVIARQQPQPRWLYVMLFLYTAILARWVGAFFDLPWYWAAAVAAVVMASGTWLVHARTTTALVVTPDAMVLRRRLRPRTIDRTAILAVRTDVPGRPTWSSQVLIDTTDGTIELPRFDEPTMAEIVQRLQDWSGTADPEEAPEPPRTPSGGADERDGSGGFSGPIYLG</sequence>
<organism evidence="3 4">
    <name type="scientific">Litorihabitans aurantiacus</name>
    <dbReference type="NCBI Taxonomy" id="1930061"/>
    <lineage>
        <taxon>Bacteria</taxon>
        <taxon>Bacillati</taxon>
        <taxon>Actinomycetota</taxon>
        <taxon>Actinomycetes</taxon>
        <taxon>Micrococcales</taxon>
        <taxon>Beutenbergiaceae</taxon>
        <taxon>Litorihabitans</taxon>
    </lineage>
</organism>
<name>A0AA37UJ68_9MICO</name>
<comment type="caution">
    <text evidence="3">The sequence shown here is derived from an EMBL/GenBank/DDBJ whole genome shotgun (WGS) entry which is preliminary data.</text>
</comment>
<feature type="transmembrane region" description="Helical" evidence="2">
    <location>
        <begin position="38"/>
        <end position="56"/>
    </location>
</feature>
<dbReference type="Proteomes" id="UP001157161">
    <property type="component" value="Unassembled WGS sequence"/>
</dbReference>
<accession>A0AA37UJ68</accession>
<reference evidence="3" key="2">
    <citation type="submission" date="2023-02" db="EMBL/GenBank/DDBJ databases">
        <authorList>
            <person name="Sun Q."/>
            <person name="Mori K."/>
        </authorList>
    </citation>
    <scope>NUCLEOTIDE SEQUENCE</scope>
    <source>
        <strain evidence="3">NBRC 112290</strain>
    </source>
</reference>
<keyword evidence="4" id="KW-1185">Reference proteome</keyword>
<feature type="region of interest" description="Disordered" evidence="1">
    <location>
        <begin position="134"/>
        <end position="169"/>
    </location>
</feature>